<evidence type="ECO:0000259" key="7">
    <source>
        <dbReference type="Pfam" id="PF14824"/>
    </source>
</evidence>
<dbReference type="PANTHER" id="PTHR35330:SF1">
    <property type="entry name" value="SIROHEME BIOSYNTHESIS PROTEIN MET8"/>
    <property type="match status" value="1"/>
</dbReference>
<dbReference type="InterPro" id="IPR042518">
    <property type="entry name" value="SirC_C"/>
</dbReference>
<dbReference type="Pfam" id="PF14824">
    <property type="entry name" value="Sirohm_synth_M"/>
    <property type="match status" value="1"/>
</dbReference>
<dbReference type="InterPro" id="IPR028161">
    <property type="entry name" value="Met8-like"/>
</dbReference>
<dbReference type="InterPro" id="IPR028281">
    <property type="entry name" value="Sirohaem_synthase_central"/>
</dbReference>
<dbReference type="KEGG" id="pdg:BCM40_13310"/>
<organism evidence="8 9">
    <name type="scientific">Planococcus donghaensis</name>
    <dbReference type="NCBI Taxonomy" id="414778"/>
    <lineage>
        <taxon>Bacteria</taxon>
        <taxon>Bacillati</taxon>
        <taxon>Bacillota</taxon>
        <taxon>Bacilli</taxon>
        <taxon>Bacillales</taxon>
        <taxon>Caryophanaceae</taxon>
        <taxon>Planococcus</taxon>
    </lineage>
</organism>
<gene>
    <name evidence="8" type="ORF">BCM40_13310</name>
</gene>
<dbReference type="UniPathway" id="UPA00262">
    <property type="reaction ID" value="UER00222"/>
</dbReference>
<dbReference type="EMBL" id="CP016543">
    <property type="protein sequence ID" value="ANU24273.1"/>
    <property type="molecule type" value="Genomic_DNA"/>
</dbReference>
<keyword evidence="9" id="KW-1185">Reference proteome</keyword>
<feature type="domain" description="Siroheme synthase central" evidence="7">
    <location>
        <begin position="118"/>
        <end position="145"/>
    </location>
</feature>
<evidence type="ECO:0000256" key="6">
    <source>
        <dbReference type="ARBA" id="ARBA00047561"/>
    </source>
</evidence>
<dbReference type="SUPFAM" id="SSF75615">
    <property type="entry name" value="Siroheme synthase middle domains-like"/>
    <property type="match status" value="1"/>
</dbReference>
<protein>
    <recommendedName>
        <fullName evidence="2">precorrin-2 dehydrogenase</fullName>
        <ecNumber evidence="2">1.3.1.76</ecNumber>
    </recommendedName>
</protein>
<dbReference type="OrthoDB" id="9773765at2"/>
<accession>A0A1C7EJP1</accession>
<evidence type="ECO:0000256" key="4">
    <source>
        <dbReference type="ARBA" id="ARBA00023027"/>
    </source>
</evidence>
<dbReference type="EC" id="1.3.1.76" evidence="2"/>
<name>A0A1C7EJP1_9BACL</name>
<evidence type="ECO:0000313" key="8">
    <source>
        <dbReference type="EMBL" id="ANU24273.1"/>
    </source>
</evidence>
<keyword evidence="4" id="KW-0520">NAD</keyword>
<dbReference type="GO" id="GO:0019354">
    <property type="term" value="P:siroheme biosynthetic process"/>
    <property type="evidence" value="ECO:0007669"/>
    <property type="project" value="UniProtKB-UniPathway"/>
</dbReference>
<comment type="catalytic activity">
    <reaction evidence="6">
        <text>precorrin-2 + NAD(+) = sirohydrochlorin + NADH + 2 H(+)</text>
        <dbReference type="Rhea" id="RHEA:15613"/>
        <dbReference type="ChEBI" id="CHEBI:15378"/>
        <dbReference type="ChEBI" id="CHEBI:57540"/>
        <dbReference type="ChEBI" id="CHEBI:57945"/>
        <dbReference type="ChEBI" id="CHEBI:58351"/>
        <dbReference type="ChEBI" id="CHEBI:58827"/>
        <dbReference type="EC" id="1.3.1.76"/>
    </reaction>
</comment>
<dbReference type="InterPro" id="IPR036291">
    <property type="entry name" value="NAD(P)-bd_dom_sf"/>
</dbReference>
<proteinExistence type="predicted"/>
<dbReference type="Gene3D" id="3.40.50.720">
    <property type="entry name" value="NAD(P)-binding Rossmann-like Domain"/>
    <property type="match status" value="1"/>
</dbReference>
<dbReference type="PANTHER" id="PTHR35330">
    <property type="entry name" value="SIROHEME BIOSYNTHESIS PROTEIN MET8"/>
    <property type="match status" value="1"/>
</dbReference>
<keyword evidence="5" id="KW-0627">Porphyrin biosynthesis</keyword>
<dbReference type="Pfam" id="PF13241">
    <property type="entry name" value="NAD_binding_7"/>
    <property type="match status" value="1"/>
</dbReference>
<evidence type="ECO:0000313" key="9">
    <source>
        <dbReference type="Proteomes" id="UP000092495"/>
    </source>
</evidence>
<keyword evidence="3" id="KW-0560">Oxidoreductase</keyword>
<reference evidence="8" key="1">
    <citation type="submission" date="2016-10" db="EMBL/GenBank/DDBJ databases">
        <authorList>
            <person name="See-Too W.S."/>
        </authorList>
    </citation>
    <scope>NUCLEOTIDE SEQUENCE</scope>
    <source>
        <strain evidence="8">DSM 22276</strain>
    </source>
</reference>
<dbReference type="NCBIfam" id="TIGR01470">
    <property type="entry name" value="cysG_Nterm"/>
    <property type="match status" value="1"/>
</dbReference>
<dbReference type="AlphaFoldDB" id="A0A1C7EJP1"/>
<dbReference type="Pfam" id="PF22440">
    <property type="entry name" value="SirC_C"/>
    <property type="match status" value="1"/>
</dbReference>
<sequence length="211" mass="23898">MTTIPIMIDIKNKEVVVVGGGHIATRRLERLVDQEARLTVISPTATAEIIRWADQELVTWKPRNFEYQDLEKAFMLIVATNDPVSNVAARKAAPPNCLVNAVDEAEFGNIHFPAHFTRGKLSIAVSTNGASPMLAKKINQELANQFDDRYDQYLEFLFAARLLIKKARISSPDKKAYLRTFLDESFLQDAIQQQTLRELQLLVDKTKQNID</sequence>
<dbReference type="GO" id="GO:0043115">
    <property type="term" value="F:precorrin-2 dehydrogenase activity"/>
    <property type="evidence" value="ECO:0007669"/>
    <property type="project" value="UniProtKB-EC"/>
</dbReference>
<dbReference type="InterPro" id="IPR006367">
    <property type="entry name" value="Sirohaem_synthase_N"/>
</dbReference>
<dbReference type="NCBIfam" id="NF005222">
    <property type="entry name" value="PRK06718.1"/>
    <property type="match status" value="1"/>
</dbReference>
<comment type="pathway">
    <text evidence="1">Porphyrin-containing compound metabolism; siroheme biosynthesis; sirohydrochlorin from precorrin-2: step 1/1.</text>
</comment>
<dbReference type="Proteomes" id="UP000092495">
    <property type="component" value="Chromosome"/>
</dbReference>
<evidence type="ECO:0000256" key="2">
    <source>
        <dbReference type="ARBA" id="ARBA00012400"/>
    </source>
</evidence>
<evidence type="ECO:0000256" key="1">
    <source>
        <dbReference type="ARBA" id="ARBA00005010"/>
    </source>
</evidence>
<dbReference type="SUPFAM" id="SSF51735">
    <property type="entry name" value="NAD(P)-binding Rossmann-fold domains"/>
    <property type="match status" value="1"/>
</dbReference>
<dbReference type="RefSeq" id="WP_065527237.1">
    <property type="nucleotide sequence ID" value="NZ_CP016543.2"/>
</dbReference>
<evidence type="ECO:0000256" key="5">
    <source>
        <dbReference type="ARBA" id="ARBA00023244"/>
    </source>
</evidence>
<dbReference type="STRING" id="414778.BCM40_13310"/>
<evidence type="ECO:0000256" key="3">
    <source>
        <dbReference type="ARBA" id="ARBA00023002"/>
    </source>
</evidence>
<dbReference type="Gene3D" id="1.10.8.610">
    <property type="entry name" value="SirC, precorrin-2 dehydrogenase, C-terminal helical domain-like"/>
    <property type="match status" value="1"/>
</dbReference>
<dbReference type="GO" id="GO:0004325">
    <property type="term" value="F:ferrochelatase activity"/>
    <property type="evidence" value="ECO:0007669"/>
    <property type="project" value="InterPro"/>
</dbReference>